<evidence type="ECO:0000313" key="2">
    <source>
        <dbReference type="Proteomes" id="UP001286313"/>
    </source>
</evidence>
<organism evidence="1 2">
    <name type="scientific">Petrolisthes cinctipes</name>
    <name type="common">Flat porcelain crab</name>
    <dbReference type="NCBI Taxonomy" id="88211"/>
    <lineage>
        <taxon>Eukaryota</taxon>
        <taxon>Metazoa</taxon>
        <taxon>Ecdysozoa</taxon>
        <taxon>Arthropoda</taxon>
        <taxon>Crustacea</taxon>
        <taxon>Multicrustacea</taxon>
        <taxon>Malacostraca</taxon>
        <taxon>Eumalacostraca</taxon>
        <taxon>Eucarida</taxon>
        <taxon>Decapoda</taxon>
        <taxon>Pleocyemata</taxon>
        <taxon>Anomura</taxon>
        <taxon>Galatheoidea</taxon>
        <taxon>Porcellanidae</taxon>
        <taxon>Petrolisthes</taxon>
    </lineage>
</organism>
<dbReference type="AlphaFoldDB" id="A0AAE1EUE3"/>
<protein>
    <submittedName>
        <fullName evidence="1">Uncharacterized protein</fullName>
    </submittedName>
</protein>
<dbReference type="EMBL" id="JAWQEG010004460">
    <property type="protein sequence ID" value="KAK3861611.1"/>
    <property type="molecule type" value="Genomic_DNA"/>
</dbReference>
<keyword evidence="2" id="KW-1185">Reference proteome</keyword>
<accession>A0AAE1EUE3</accession>
<sequence>MDGYEAAAVPRPLANKEEISEGSIIKLHGYRIVQVSSGTVTPLVQLNLRTPDPALDGLKGGQVWCTGEGGWRDASAAILTVLRGGPWADITTIISATVICRPRLQLNSPPSLPPPTFHAPYPGSHAKLHRQKNCIGLTLRRRTADGEDLEVSAWPPPLSPHRGSSTLVPHCYKVESCKCKRLCLVRRG</sequence>
<proteinExistence type="predicted"/>
<comment type="caution">
    <text evidence="1">The sequence shown here is derived from an EMBL/GenBank/DDBJ whole genome shotgun (WGS) entry which is preliminary data.</text>
</comment>
<name>A0AAE1EUE3_PETCI</name>
<dbReference type="Proteomes" id="UP001286313">
    <property type="component" value="Unassembled WGS sequence"/>
</dbReference>
<evidence type="ECO:0000313" key="1">
    <source>
        <dbReference type="EMBL" id="KAK3861611.1"/>
    </source>
</evidence>
<gene>
    <name evidence="1" type="ORF">Pcinc_032448</name>
</gene>
<reference evidence="1" key="1">
    <citation type="submission" date="2023-10" db="EMBL/GenBank/DDBJ databases">
        <title>Genome assemblies of two species of porcelain crab, Petrolisthes cinctipes and Petrolisthes manimaculis (Anomura: Porcellanidae).</title>
        <authorList>
            <person name="Angst P."/>
        </authorList>
    </citation>
    <scope>NUCLEOTIDE SEQUENCE</scope>
    <source>
        <strain evidence="1">PB745_01</strain>
        <tissue evidence="1">Gill</tissue>
    </source>
</reference>